<dbReference type="OrthoDB" id="8448305at2"/>
<feature type="transmembrane region" description="Helical" evidence="1">
    <location>
        <begin position="40"/>
        <end position="57"/>
    </location>
</feature>
<comment type="caution">
    <text evidence="2">The sequence shown here is derived from an EMBL/GenBank/DDBJ whole genome shotgun (WGS) entry which is preliminary data.</text>
</comment>
<proteinExistence type="predicted"/>
<keyword evidence="1" id="KW-1133">Transmembrane helix</keyword>
<sequence length="171" mass="20397">MKSKRLRLTQIDLKMCRDYNLKQAMDYDYKTKRIYNKGRGFATVLVKIQGLIFAIPLRSNMPKKYQLKYKLRDSKKPGYIEGLDIGKTLVVEDSKYLLNTNFQLREVVDYYKIVDNDRLIINKLIKSIIDYNQAVSQNDLNKLNDPRRFKFSTFVNYTDRLKQITEKDYLN</sequence>
<name>A0A4Y9JDM6_9STRE</name>
<evidence type="ECO:0000313" key="3">
    <source>
        <dbReference type="Proteomes" id="UP000297253"/>
    </source>
</evidence>
<reference evidence="2 3" key="1">
    <citation type="submission" date="2019-03" db="EMBL/GenBank/DDBJ databases">
        <title>Diversity of the mouse oral microbiome.</title>
        <authorList>
            <person name="Joseph S."/>
            <person name="Aduse-Opoku J."/>
            <person name="Curtis M."/>
            <person name="Wade W."/>
            <person name="Hashim A."/>
        </authorList>
    </citation>
    <scope>NUCLEOTIDE SEQUENCE [LARGE SCALE GENOMIC DNA]</scope>
    <source>
        <strain evidence="2 3">WM131</strain>
    </source>
</reference>
<dbReference type="Proteomes" id="UP000297253">
    <property type="component" value="Unassembled WGS sequence"/>
</dbReference>
<keyword evidence="1" id="KW-0812">Transmembrane</keyword>
<evidence type="ECO:0000256" key="1">
    <source>
        <dbReference type="SAM" id="Phobius"/>
    </source>
</evidence>
<dbReference type="RefSeq" id="WP_135181882.1">
    <property type="nucleotide sequence ID" value="NZ_JADGKZ010000006.1"/>
</dbReference>
<protein>
    <submittedName>
        <fullName evidence="2">Uncharacterized protein</fullName>
    </submittedName>
</protein>
<gene>
    <name evidence="2" type="ORF">E4T82_05575</name>
</gene>
<evidence type="ECO:0000313" key="2">
    <source>
        <dbReference type="EMBL" id="TFU97935.1"/>
    </source>
</evidence>
<dbReference type="EMBL" id="SPPD01000006">
    <property type="protein sequence ID" value="TFU97935.1"/>
    <property type="molecule type" value="Genomic_DNA"/>
</dbReference>
<organism evidence="2 3">
    <name type="scientific">Streptococcus cuniculi</name>
    <dbReference type="NCBI Taxonomy" id="1432788"/>
    <lineage>
        <taxon>Bacteria</taxon>
        <taxon>Bacillati</taxon>
        <taxon>Bacillota</taxon>
        <taxon>Bacilli</taxon>
        <taxon>Lactobacillales</taxon>
        <taxon>Streptococcaceae</taxon>
        <taxon>Streptococcus</taxon>
    </lineage>
</organism>
<accession>A0A4Y9JDM6</accession>
<dbReference type="AlphaFoldDB" id="A0A4Y9JDM6"/>
<keyword evidence="1" id="KW-0472">Membrane</keyword>